<evidence type="ECO:0000313" key="1">
    <source>
        <dbReference type="EMBL" id="CAG4887791.1"/>
    </source>
</evidence>
<sequence>MVTSIQACWCGNNAFRPFGPDYGECKNCGTLVYLKQIPHEHSFVKDDDTDFYGKSYWLERQQDQFGTADIYSRARQDLTERNLHWLNTLLKYRLPTAKVVELGCSHGSFVALMRQAGYDASGVEMSPWVVEFGKKTFGIPVSVGPIENLDMPSASVDIIVAMDVLEHLADPVATMARCMELLKPDGLLLIQTPQFKENMEYGELVESSARFLEMLIPQEHIYLFSENSVTRLFERLGAKHIAFERAIFDHYDMFFAVSRVPFQTNSSEQVDSALQTSPHGRLTTALLDLRKRELAANADRIARGEQIETLTRSVHESEADRVARGEQIETLTRLVHESEADRAARGNQIKLLRDVVRRAHEKNSSREALLKVQKSELANQEKQISSLLNDVKGLFRHPAFRWIAKLGRWSEAEKLEKRIDEP</sequence>
<dbReference type="EC" id="2.1.1.222" evidence="1"/>
<accession>A0A9N8WZA2</accession>
<keyword evidence="1" id="KW-0808">Transferase</keyword>
<keyword evidence="1" id="KW-0830">Ubiquinone</keyword>
<name>A0A9N8WZA2_9BURK</name>
<dbReference type="RefSeq" id="WP_228874582.1">
    <property type="nucleotide sequence ID" value="NZ_CAJQZC010000001.1"/>
</dbReference>
<dbReference type="PANTHER" id="PTHR43861">
    <property type="entry name" value="TRANS-ACONITATE 2-METHYLTRANSFERASE-RELATED"/>
    <property type="match status" value="1"/>
</dbReference>
<dbReference type="GO" id="GO:0032259">
    <property type="term" value="P:methylation"/>
    <property type="evidence" value="ECO:0007669"/>
    <property type="project" value="UniProtKB-KW"/>
</dbReference>
<keyword evidence="2" id="KW-1185">Reference proteome</keyword>
<evidence type="ECO:0000313" key="2">
    <source>
        <dbReference type="Proteomes" id="UP000789704"/>
    </source>
</evidence>
<dbReference type="Proteomes" id="UP000789704">
    <property type="component" value="Unassembled WGS sequence"/>
</dbReference>
<comment type="caution">
    <text evidence="1">The sequence shown here is derived from an EMBL/GenBank/DDBJ whole genome shotgun (WGS) entry which is preliminary data.</text>
</comment>
<dbReference type="AlphaFoldDB" id="A0A9N8WZA2"/>
<dbReference type="SUPFAM" id="SSF53335">
    <property type="entry name" value="S-adenosyl-L-methionine-dependent methyltransferases"/>
    <property type="match status" value="1"/>
</dbReference>
<dbReference type="CDD" id="cd02440">
    <property type="entry name" value="AdoMet_MTases"/>
    <property type="match status" value="1"/>
</dbReference>
<keyword evidence="1" id="KW-0489">Methyltransferase</keyword>
<gene>
    <name evidence="1" type="primary">COQ3_1</name>
    <name evidence="1" type="ORF">LMG31841_00519</name>
</gene>
<dbReference type="Pfam" id="PF13489">
    <property type="entry name" value="Methyltransf_23"/>
    <property type="match status" value="1"/>
</dbReference>
<dbReference type="EMBL" id="CAJQZC010000001">
    <property type="protein sequence ID" value="CAG4887791.1"/>
    <property type="molecule type" value="Genomic_DNA"/>
</dbReference>
<dbReference type="Gene3D" id="3.40.50.150">
    <property type="entry name" value="Vaccinia Virus protein VP39"/>
    <property type="match status" value="1"/>
</dbReference>
<proteinExistence type="predicted"/>
<dbReference type="PANTHER" id="PTHR43861:SF6">
    <property type="entry name" value="METHYLTRANSFERASE TYPE 11"/>
    <property type="match status" value="1"/>
</dbReference>
<dbReference type="InterPro" id="IPR029063">
    <property type="entry name" value="SAM-dependent_MTases_sf"/>
</dbReference>
<dbReference type="GO" id="GO:0102208">
    <property type="term" value="F:2-polyprenyl-6-hydroxyphenol methylase activity"/>
    <property type="evidence" value="ECO:0007669"/>
    <property type="project" value="UniProtKB-EC"/>
</dbReference>
<organism evidence="1 2">
    <name type="scientific">Paraburkholderia saeva</name>
    <dbReference type="NCBI Taxonomy" id="2777537"/>
    <lineage>
        <taxon>Bacteria</taxon>
        <taxon>Pseudomonadati</taxon>
        <taxon>Pseudomonadota</taxon>
        <taxon>Betaproteobacteria</taxon>
        <taxon>Burkholderiales</taxon>
        <taxon>Burkholderiaceae</taxon>
        <taxon>Paraburkholderia</taxon>
    </lineage>
</organism>
<protein>
    <submittedName>
        <fullName evidence="1">Ubiquinone biosynthesis O-methyltransferase, mitochondrial</fullName>
        <ecNumber evidence="1">2.1.1.222</ecNumber>
    </submittedName>
</protein>
<reference evidence="1" key="1">
    <citation type="submission" date="2021-04" db="EMBL/GenBank/DDBJ databases">
        <authorList>
            <person name="Vanwijnsberghe S."/>
        </authorList>
    </citation>
    <scope>NUCLEOTIDE SEQUENCE</scope>
    <source>
        <strain evidence="1">LMG 31841</strain>
    </source>
</reference>